<dbReference type="Proteomes" id="UP000030129">
    <property type="component" value="Unassembled WGS sequence"/>
</dbReference>
<comment type="caution">
    <text evidence="1">The sequence shown here is derived from an EMBL/GenBank/DDBJ whole genome shotgun (WGS) entry which is preliminary data.</text>
</comment>
<gene>
    <name evidence="1" type="ORF">Q763_05080</name>
</gene>
<dbReference type="EMBL" id="JRLV01000005">
    <property type="protein sequence ID" value="KGO82475.1"/>
    <property type="molecule type" value="Genomic_DNA"/>
</dbReference>
<keyword evidence="2" id="KW-1185">Reference proteome</keyword>
<dbReference type="AlphaFoldDB" id="A0A0A2M299"/>
<dbReference type="RefSeq" id="WP_035131855.1">
    <property type="nucleotide sequence ID" value="NZ_JRLV01000005.1"/>
</dbReference>
<proteinExistence type="predicted"/>
<accession>A0A0A2M299</accession>
<dbReference type="STRING" id="1406840.Q763_05080"/>
<protein>
    <recommendedName>
        <fullName evidence="3">TIGR04222 domain-containing membrane protein</fullName>
    </recommendedName>
</protein>
<reference evidence="1 2" key="1">
    <citation type="submission" date="2013-09" db="EMBL/GenBank/DDBJ databases">
        <authorList>
            <person name="Zeng Z."/>
            <person name="Chen C."/>
        </authorList>
    </citation>
    <scope>NUCLEOTIDE SEQUENCE [LARGE SCALE GENOMIC DNA]</scope>
    <source>
        <strain evidence="1 2">F44-8</strain>
    </source>
</reference>
<evidence type="ECO:0000313" key="1">
    <source>
        <dbReference type="EMBL" id="KGO82475.1"/>
    </source>
</evidence>
<evidence type="ECO:0000313" key="2">
    <source>
        <dbReference type="Proteomes" id="UP000030129"/>
    </source>
</evidence>
<evidence type="ECO:0008006" key="3">
    <source>
        <dbReference type="Google" id="ProtNLM"/>
    </source>
</evidence>
<dbReference type="eggNOG" id="COG4278">
    <property type="taxonomic scope" value="Bacteria"/>
</dbReference>
<sequence>MTAPQKELWDKISNFRLDDPDASFTFSARLARENGWTKEYTNSVIEEYRKFIFLCCVSKSSVTPSDPVDQVWHLHLTYTKSYWIDFCKNTLQREIHHNPTKGGKSERKKFNNNYTELHTIYKEMFGNNPPQDIWQDNKTRFTKINFRRVSMDNYWLIKKPPLLTLKLIKLCLLGIVVAISIQASGNNLGIIVVILFLIALFRAIKKGGDGNGNSSSGCSTCNNDSFDSGCSSHGDSGCGSGCSGCSGCGGCGGD</sequence>
<name>A0A0A2M299_9FLAO</name>
<organism evidence="1 2">
    <name type="scientific">Flavobacterium beibuense F44-8</name>
    <dbReference type="NCBI Taxonomy" id="1406840"/>
    <lineage>
        <taxon>Bacteria</taxon>
        <taxon>Pseudomonadati</taxon>
        <taxon>Bacteroidota</taxon>
        <taxon>Flavobacteriia</taxon>
        <taxon>Flavobacteriales</taxon>
        <taxon>Flavobacteriaceae</taxon>
        <taxon>Flavobacterium</taxon>
    </lineage>
</organism>